<sequence length="1014" mass="118734">MEKYHVLNKYIFSLLGINDFRDLQQKLQEQLKDVSVGAGNIIRLLDNLRKDKLSEADLLRYNSNIQSYVEAINKYRRELISLKYFQYLAVLFTDIVLDNLKNKKKEFLAELNEFLKSYKQKQDIEIIDEFTEKDLNKLAFWMATGSGKTLIMHINYYQFLRYKIFSPESILLITPNEGLSKQHFEELRKSGIPCQLYSGSFSCDFRNDNQLLVIEITKFVEEKKGDGLTLSVSSFEGRKLIFVDEGHKGKREEQKWAAIRNKLAENGFVFEYSATFGQILSERNQQTLREYAKSILFDYSYKYFYLDGYGKDFSVLNVGQPKISDQEFQEIMFVANLLSFYEQLLVYEQNNNLAKEHNIERPLWIFVGTTVTGKEGNSDVIQILELINKAIKYEDWLKKCVNDILQGNTKLKNEEGLDVFSDKFTYFKSRRVNIDDLYRNVFYGRGSLCIYELKNSEGELGLKISEKEYFGVINIGDVSGFKKQLEKDGISIEQDAISTSLFEDIKREGSKINLLIGAKKFIEGWDSWRVSSMGLLNIGTGHGPQIIQLFGRGIRLKGKGMSLKRSKRNEIHPLETLNIYSIKADYLSKFLEAIRREDVEFETIQIPIEPLHENRWRTLYILSKDKNKKFEEEKVLKFDIDDKIRFSIDPLPKASVYLSSERKEGKITKEKIKENVQSSKFPADKMDILDWDRIWQEVCEIKVAKGYWNLVLDRNGLKRLLLSNRFKVIGLPDIFDIKRKEDLLRVEEIALLVIKKYLDLFYENHAKRFETENLYYTTIGTQSPLSAFEKEYGYTIQIDKTKRKNDLITGIKKLAKDLIELFNDDDKLLPRIYFDRLLYVPILLQNKNIDKISPVGLVDSEYKFVKGLREYWNNNQDKYMGVEIYLLRNYPFSGVGFQLQWAKFYPDFIMWVKENNKQTIVFIDPKGLIHSKGLHDEKIQFSKEIKDIEKGLKNSNIQLESFILSVTSYDELVKGRNNPPTQKEYENNHLLFLDDNSWCEKLFTCLKNGVNITV</sequence>
<feature type="coiled-coil region" evidence="1">
    <location>
        <begin position="58"/>
        <end position="117"/>
    </location>
</feature>
<dbReference type="InterPro" id="IPR014001">
    <property type="entry name" value="Helicase_ATP-bd"/>
</dbReference>
<proteinExistence type="predicted"/>
<keyword evidence="1" id="KW-0175">Coiled coil</keyword>
<evidence type="ECO:0000313" key="3">
    <source>
        <dbReference type="EMBL" id="TFE66226.1"/>
    </source>
</evidence>
<dbReference type="EMBL" id="LXQC01000187">
    <property type="protein sequence ID" value="TFE66226.1"/>
    <property type="molecule type" value="Genomic_DNA"/>
</dbReference>
<dbReference type="GO" id="GO:0004519">
    <property type="term" value="F:endonuclease activity"/>
    <property type="evidence" value="ECO:0007669"/>
    <property type="project" value="UniProtKB-KW"/>
</dbReference>
<dbReference type="AlphaFoldDB" id="A0A4Y8P7D8"/>
<dbReference type="Pfam" id="PF04851">
    <property type="entry name" value="ResIII"/>
    <property type="match status" value="1"/>
</dbReference>
<protein>
    <submittedName>
        <fullName evidence="3">Restriction endonuclease subunit R</fullName>
    </submittedName>
</protein>
<evidence type="ECO:0000259" key="2">
    <source>
        <dbReference type="SMART" id="SM00487"/>
    </source>
</evidence>
<dbReference type="Gene3D" id="3.40.50.300">
    <property type="entry name" value="P-loop containing nucleotide triphosphate hydrolases"/>
    <property type="match status" value="1"/>
</dbReference>
<keyword evidence="3" id="KW-0378">Hydrolase</keyword>
<evidence type="ECO:0000256" key="1">
    <source>
        <dbReference type="SAM" id="Coils"/>
    </source>
</evidence>
<dbReference type="Proteomes" id="UP000297713">
    <property type="component" value="Unassembled WGS sequence"/>
</dbReference>
<dbReference type="GO" id="GO:0003677">
    <property type="term" value="F:DNA binding"/>
    <property type="evidence" value="ECO:0007669"/>
    <property type="project" value="InterPro"/>
</dbReference>
<keyword evidence="3" id="KW-0540">Nuclease</keyword>
<evidence type="ECO:0000313" key="4">
    <source>
        <dbReference type="Proteomes" id="UP000297713"/>
    </source>
</evidence>
<feature type="domain" description="Helicase ATP-binding" evidence="2">
    <location>
        <begin position="111"/>
        <end position="304"/>
    </location>
</feature>
<keyword evidence="3" id="KW-0255">Endonuclease</keyword>
<dbReference type="InterPro" id="IPR006935">
    <property type="entry name" value="Helicase/UvrB_N"/>
</dbReference>
<dbReference type="GO" id="GO:0005524">
    <property type="term" value="F:ATP binding"/>
    <property type="evidence" value="ECO:0007669"/>
    <property type="project" value="InterPro"/>
</dbReference>
<name>A0A4Y8P7D8_9BACT</name>
<organism evidence="3 4">
    <name type="scientific">Methylacidiphilum caldifontis</name>
    <dbReference type="NCBI Taxonomy" id="2795386"/>
    <lineage>
        <taxon>Bacteria</taxon>
        <taxon>Pseudomonadati</taxon>
        <taxon>Verrucomicrobiota</taxon>
        <taxon>Methylacidiphilae</taxon>
        <taxon>Methylacidiphilales</taxon>
        <taxon>Methylacidiphilaceae</taxon>
        <taxon>Methylacidiphilum (ex Ratnadevi et al. 2023)</taxon>
    </lineage>
</organism>
<gene>
    <name evidence="3" type="ORF">A7Q10_02225</name>
</gene>
<comment type="caution">
    <text evidence="3">The sequence shown here is derived from an EMBL/GenBank/DDBJ whole genome shotgun (WGS) entry which is preliminary data.</text>
</comment>
<dbReference type="GO" id="GO:0016787">
    <property type="term" value="F:hydrolase activity"/>
    <property type="evidence" value="ECO:0007669"/>
    <property type="project" value="InterPro"/>
</dbReference>
<dbReference type="SMART" id="SM00487">
    <property type="entry name" value="DEXDc"/>
    <property type="match status" value="1"/>
</dbReference>
<dbReference type="InterPro" id="IPR027417">
    <property type="entry name" value="P-loop_NTPase"/>
</dbReference>
<dbReference type="SUPFAM" id="SSF52540">
    <property type="entry name" value="P-loop containing nucleoside triphosphate hydrolases"/>
    <property type="match status" value="2"/>
</dbReference>
<reference evidence="3 4" key="1">
    <citation type="submission" date="2016-05" db="EMBL/GenBank/DDBJ databases">
        <title>Diversity and Homogeneity among Thermoacidophilic Verrucomicrobia Methanotrophs Linked with Geographical Origin.</title>
        <authorList>
            <person name="Erikstad H.-A."/>
            <person name="Smestad N.B."/>
            <person name="Ceballos R.M."/>
            <person name="Birkeland N.-K."/>
        </authorList>
    </citation>
    <scope>NUCLEOTIDE SEQUENCE [LARGE SCALE GENOMIC DNA]</scope>
    <source>
        <strain evidence="3 4">Phi</strain>
    </source>
</reference>
<keyword evidence="4" id="KW-1185">Reference proteome</keyword>
<accession>A0A4Y8P7D8</accession>